<protein>
    <submittedName>
        <fullName evidence="2">Uncharacterized protein</fullName>
    </submittedName>
</protein>
<evidence type="ECO:0000313" key="2">
    <source>
        <dbReference type="EMBL" id="PWI25515.1"/>
    </source>
</evidence>
<name>A0A2U3ALX0_9BACL</name>
<reference evidence="2 3" key="1">
    <citation type="submission" date="2018-05" db="EMBL/GenBank/DDBJ databases">
        <title>Kurthia sibirica genome sequence.</title>
        <authorList>
            <person name="Maclea K.S."/>
            <person name="Goen A.E."/>
        </authorList>
    </citation>
    <scope>NUCLEOTIDE SEQUENCE [LARGE SCALE GENOMIC DNA]</scope>
    <source>
        <strain evidence="2 3">ATCC 49154</strain>
    </source>
</reference>
<sequence length="65" mass="7648">MRKLLFNILLFCAIGIILFATNLVSGKLIAWILVPIVSIFIFLTFMQVKKEYNKLRRQQDEKSPY</sequence>
<dbReference type="AlphaFoldDB" id="A0A2U3ALX0"/>
<dbReference type="EMBL" id="QFVR01000008">
    <property type="protein sequence ID" value="PWI25515.1"/>
    <property type="molecule type" value="Genomic_DNA"/>
</dbReference>
<comment type="caution">
    <text evidence="2">The sequence shown here is derived from an EMBL/GenBank/DDBJ whole genome shotgun (WGS) entry which is preliminary data.</text>
</comment>
<dbReference type="RefSeq" id="WP_109305874.1">
    <property type="nucleotide sequence ID" value="NZ_BJUF01000018.1"/>
</dbReference>
<evidence type="ECO:0000256" key="1">
    <source>
        <dbReference type="SAM" id="Phobius"/>
    </source>
</evidence>
<keyword evidence="1" id="KW-0472">Membrane</keyword>
<keyword evidence="3" id="KW-1185">Reference proteome</keyword>
<proteinExistence type="predicted"/>
<evidence type="ECO:0000313" key="3">
    <source>
        <dbReference type="Proteomes" id="UP000245938"/>
    </source>
</evidence>
<gene>
    <name evidence="2" type="ORF">DEX24_07870</name>
</gene>
<accession>A0A2U3ALX0</accession>
<keyword evidence="1" id="KW-0812">Transmembrane</keyword>
<organism evidence="2 3">
    <name type="scientific">Kurthia sibirica</name>
    <dbReference type="NCBI Taxonomy" id="202750"/>
    <lineage>
        <taxon>Bacteria</taxon>
        <taxon>Bacillati</taxon>
        <taxon>Bacillota</taxon>
        <taxon>Bacilli</taxon>
        <taxon>Bacillales</taxon>
        <taxon>Caryophanaceae</taxon>
        <taxon>Kurthia</taxon>
    </lineage>
</organism>
<feature type="transmembrane region" description="Helical" evidence="1">
    <location>
        <begin position="29"/>
        <end position="48"/>
    </location>
</feature>
<keyword evidence="1" id="KW-1133">Transmembrane helix</keyword>
<dbReference type="Proteomes" id="UP000245938">
    <property type="component" value="Unassembled WGS sequence"/>
</dbReference>